<evidence type="ECO:0000313" key="2">
    <source>
        <dbReference type="Proteomes" id="UP000663879"/>
    </source>
</evidence>
<accession>A0A814BX10</accession>
<dbReference type="OrthoDB" id="10134877at2759"/>
<name>A0A814BX10_9BILA</name>
<comment type="caution">
    <text evidence="1">The sequence shown here is derived from an EMBL/GenBank/DDBJ whole genome shotgun (WGS) entry which is preliminary data.</text>
</comment>
<keyword evidence="2" id="KW-1185">Reference proteome</keyword>
<evidence type="ECO:0000313" key="1">
    <source>
        <dbReference type="EMBL" id="CAF0932007.1"/>
    </source>
</evidence>
<dbReference type="EMBL" id="CAJNOC010002421">
    <property type="protein sequence ID" value="CAF0932007.1"/>
    <property type="molecule type" value="Genomic_DNA"/>
</dbReference>
<proteinExistence type="predicted"/>
<organism evidence="1 2">
    <name type="scientific">Brachionus calyciflorus</name>
    <dbReference type="NCBI Taxonomy" id="104777"/>
    <lineage>
        <taxon>Eukaryota</taxon>
        <taxon>Metazoa</taxon>
        <taxon>Spiralia</taxon>
        <taxon>Gnathifera</taxon>
        <taxon>Rotifera</taxon>
        <taxon>Eurotatoria</taxon>
        <taxon>Monogononta</taxon>
        <taxon>Pseudotrocha</taxon>
        <taxon>Ploima</taxon>
        <taxon>Brachionidae</taxon>
        <taxon>Brachionus</taxon>
    </lineage>
</organism>
<sequence length="272" mass="31705">MNDDNISQCSSTRRLEWDLFKEFTIETELDEALLTKNPYNIIRSSHSKTNCNLKNVCKLDRHKIHQEKRICKGHTYMDENEEANLSCPVQYKVFRCNRCSCYQLLQNNQQSVDCDDIINDNDLIHPESHVFGIHPKVKLILNDLIEKNLVYLMPTQAHIYLNLTDVSNGEMKGLPMPDRNQVKYYLRAYRNSNNVFSNKVEDVKNLVKGHLFSYELNDETPFFFGFDFDEFKDPILGNGESLSNAFRIGISSKKLINRVPSLLIINLVFHFT</sequence>
<protein>
    <submittedName>
        <fullName evidence="1">Uncharacterized protein</fullName>
    </submittedName>
</protein>
<dbReference type="Proteomes" id="UP000663879">
    <property type="component" value="Unassembled WGS sequence"/>
</dbReference>
<reference evidence="1" key="1">
    <citation type="submission" date="2021-02" db="EMBL/GenBank/DDBJ databases">
        <authorList>
            <person name="Nowell W R."/>
        </authorList>
    </citation>
    <scope>NUCLEOTIDE SEQUENCE</scope>
    <source>
        <strain evidence="1">Ploen Becks lab</strain>
    </source>
</reference>
<gene>
    <name evidence="1" type="ORF">OXX778_LOCUS12959</name>
</gene>
<dbReference type="AlphaFoldDB" id="A0A814BX10"/>